<gene>
    <name evidence="4" type="ORF">CTOB1V02_LOCUS17265</name>
</gene>
<dbReference type="InterPro" id="IPR005000">
    <property type="entry name" value="Aldolase/citrate-lyase_domain"/>
</dbReference>
<organism evidence="4">
    <name type="scientific">Cyprideis torosa</name>
    <dbReference type="NCBI Taxonomy" id="163714"/>
    <lineage>
        <taxon>Eukaryota</taxon>
        <taxon>Metazoa</taxon>
        <taxon>Ecdysozoa</taxon>
        <taxon>Arthropoda</taxon>
        <taxon>Crustacea</taxon>
        <taxon>Oligostraca</taxon>
        <taxon>Ostracoda</taxon>
        <taxon>Podocopa</taxon>
        <taxon>Podocopida</taxon>
        <taxon>Cytherocopina</taxon>
        <taxon>Cytheroidea</taxon>
        <taxon>Cytherideidae</taxon>
        <taxon>Cyprideis</taxon>
    </lineage>
</organism>
<evidence type="ECO:0000256" key="3">
    <source>
        <dbReference type="ARBA" id="ARBA00023239"/>
    </source>
</evidence>
<dbReference type="InterPro" id="IPR015813">
    <property type="entry name" value="Pyrv/PenolPyrv_kinase-like_dom"/>
</dbReference>
<keyword evidence="3" id="KW-0456">Lyase</keyword>
<dbReference type="PANTHER" id="PTHR30502:SF0">
    <property type="entry name" value="PHOSPHOENOLPYRUVATE CARBOXYLASE FAMILY PROTEIN"/>
    <property type="match status" value="1"/>
</dbReference>
<dbReference type="OrthoDB" id="1621678at2759"/>
<dbReference type="EMBL" id="OB726304">
    <property type="protein sequence ID" value="CAD7239450.1"/>
    <property type="molecule type" value="Genomic_DNA"/>
</dbReference>
<protein>
    <submittedName>
        <fullName evidence="4">Uncharacterized protein</fullName>
    </submittedName>
</protein>
<dbReference type="PANTHER" id="PTHR30502">
    <property type="entry name" value="2-KETO-3-DEOXY-L-RHAMNONATE ALDOLASE"/>
    <property type="match status" value="1"/>
</dbReference>
<dbReference type="GO" id="GO:0005737">
    <property type="term" value="C:cytoplasm"/>
    <property type="evidence" value="ECO:0007669"/>
    <property type="project" value="TreeGrafter"/>
</dbReference>
<dbReference type="GO" id="GO:0016832">
    <property type="term" value="F:aldehyde-lyase activity"/>
    <property type="evidence" value="ECO:0007669"/>
    <property type="project" value="TreeGrafter"/>
</dbReference>
<proteinExistence type="inferred from homology"/>
<dbReference type="SUPFAM" id="SSF51621">
    <property type="entry name" value="Phosphoenolpyruvate/pyruvate domain"/>
    <property type="match status" value="1"/>
</dbReference>
<dbReference type="GO" id="GO:0046872">
    <property type="term" value="F:metal ion binding"/>
    <property type="evidence" value="ECO:0007669"/>
    <property type="project" value="UniProtKB-KW"/>
</dbReference>
<reference evidence="4" key="1">
    <citation type="submission" date="2020-11" db="EMBL/GenBank/DDBJ databases">
        <authorList>
            <person name="Tran Van P."/>
        </authorList>
    </citation>
    <scope>NUCLEOTIDE SEQUENCE</scope>
</reference>
<dbReference type="Gene3D" id="3.20.20.60">
    <property type="entry name" value="Phosphoenolpyruvate-binding domains"/>
    <property type="match status" value="1"/>
</dbReference>
<name>A0A7R8X2T2_9CRUS</name>
<keyword evidence="2" id="KW-0479">Metal-binding</keyword>
<dbReference type="AlphaFoldDB" id="A0A7R8X2T2"/>
<dbReference type="InterPro" id="IPR040442">
    <property type="entry name" value="Pyrv_kinase-like_dom_sf"/>
</dbReference>
<evidence type="ECO:0000256" key="2">
    <source>
        <dbReference type="ARBA" id="ARBA00022723"/>
    </source>
</evidence>
<evidence type="ECO:0000313" key="4">
    <source>
        <dbReference type="EMBL" id="CAD7239450.1"/>
    </source>
</evidence>
<dbReference type="InterPro" id="IPR050251">
    <property type="entry name" value="HpcH-HpaI_aldolase"/>
</dbReference>
<dbReference type="Pfam" id="PF03328">
    <property type="entry name" value="HpcH_HpaI"/>
    <property type="match status" value="1"/>
</dbReference>
<comment type="similarity">
    <text evidence="1">Belongs to the HpcH/HpaI aldolase family.</text>
</comment>
<sequence>MVESADQARCLVEAMRYPPEGIRGVGSALARASRWGRIGSYMEEANDQMCLLVQVETRAGIENLASILEVEGVDGIFFGAADLAASYGLLGQSNHPDIVERILVGLAEVHAKGLAGGVLCSDEALNHRYIKAGANFVAVGVDALLLASATTALCARYKGAGEPVSGSY</sequence>
<accession>A0A7R8X2T2</accession>
<evidence type="ECO:0000256" key="1">
    <source>
        <dbReference type="ARBA" id="ARBA00005568"/>
    </source>
</evidence>